<keyword evidence="1" id="KW-0239">DNA-directed DNA polymerase</keyword>
<accession>A0A0G1P0B3</accession>
<keyword evidence="1" id="KW-0548">Nucleotidyltransferase</keyword>
<dbReference type="GO" id="GO:0006261">
    <property type="term" value="P:DNA-templated DNA replication"/>
    <property type="evidence" value="ECO:0007669"/>
    <property type="project" value="TreeGrafter"/>
</dbReference>
<dbReference type="InterPro" id="IPR027417">
    <property type="entry name" value="P-loop_NTPase"/>
</dbReference>
<dbReference type="Pfam" id="PF13177">
    <property type="entry name" value="DNA_pol3_delta2"/>
    <property type="match status" value="1"/>
</dbReference>
<dbReference type="Proteomes" id="UP000034175">
    <property type="component" value="Unassembled WGS sequence"/>
</dbReference>
<evidence type="ECO:0000313" key="2">
    <source>
        <dbReference type="Proteomes" id="UP000034175"/>
    </source>
</evidence>
<dbReference type="SUPFAM" id="SSF52540">
    <property type="entry name" value="P-loop containing nucleoside triphosphate hydrolases"/>
    <property type="match status" value="1"/>
</dbReference>
<dbReference type="InterPro" id="IPR050238">
    <property type="entry name" value="DNA_Rep/Repair_Clamp_Loader"/>
</dbReference>
<organism evidence="1 2">
    <name type="scientific">Candidatus Magasanikbacteria bacterium GW2011_GWA2_46_17</name>
    <dbReference type="NCBI Taxonomy" id="1619042"/>
    <lineage>
        <taxon>Bacteria</taxon>
        <taxon>Candidatus Magasanikiibacteriota</taxon>
    </lineage>
</organism>
<dbReference type="AlphaFoldDB" id="A0A0G1P0B3"/>
<sequence>MGISKVMSIIGHEKIISYFDRVISADNVAQAYCFVGPDEAGKNAVANYIAGKLLRTIADRLKTHPDYIVVQREEDEKTGKLKKDITVKQARDLRERLQRKSWMNGYKIAVIDEAEKLNEESGNALLKILEDAGPKTVFFLLTTDDNALLPTVRSRSQIFYLALTPVDKIAKGLLERGIDPKVANEAANLSWGRPGRALRLAMDAEAKEEYNNELSRWENIIGQPFHVKLKEVEDLFKDKEDTGRVREALIEKLGIWMMIWREILLARIGVPRRRLTASNALGDKITSRPFEIAGIIEKFKQARVLARQNINPRLVVENILISVI</sequence>
<dbReference type="EMBL" id="LCMA01000013">
    <property type="protein sequence ID" value="KKU26072.1"/>
    <property type="molecule type" value="Genomic_DNA"/>
</dbReference>
<dbReference type="Gene3D" id="3.40.50.300">
    <property type="entry name" value="P-loop containing nucleotide triphosphate hydrolases"/>
    <property type="match status" value="1"/>
</dbReference>
<dbReference type="GO" id="GO:0003887">
    <property type="term" value="F:DNA-directed DNA polymerase activity"/>
    <property type="evidence" value="ECO:0007669"/>
    <property type="project" value="UniProtKB-KW"/>
</dbReference>
<proteinExistence type="predicted"/>
<gene>
    <name evidence="1" type="ORF">UX39_C0013G0019</name>
</gene>
<comment type="caution">
    <text evidence="1">The sequence shown here is derived from an EMBL/GenBank/DDBJ whole genome shotgun (WGS) entry which is preliminary data.</text>
</comment>
<dbReference type="PANTHER" id="PTHR11669">
    <property type="entry name" value="REPLICATION FACTOR C / DNA POLYMERASE III GAMMA-TAU SUBUNIT"/>
    <property type="match status" value="1"/>
</dbReference>
<reference evidence="1 2" key="1">
    <citation type="journal article" date="2015" name="Nature">
        <title>rRNA introns, odd ribosomes, and small enigmatic genomes across a large radiation of phyla.</title>
        <authorList>
            <person name="Brown C.T."/>
            <person name="Hug L.A."/>
            <person name="Thomas B.C."/>
            <person name="Sharon I."/>
            <person name="Castelle C.J."/>
            <person name="Singh A."/>
            <person name="Wilkins M.J."/>
            <person name="Williams K.H."/>
            <person name="Banfield J.F."/>
        </authorList>
    </citation>
    <scope>NUCLEOTIDE SEQUENCE [LARGE SCALE GENOMIC DNA]</scope>
</reference>
<protein>
    <submittedName>
        <fullName evidence="1">DNA-directed DNA polymerase, delta prime subunit</fullName>
    </submittedName>
</protein>
<name>A0A0G1P0B3_9BACT</name>
<dbReference type="PANTHER" id="PTHR11669:SF8">
    <property type="entry name" value="DNA POLYMERASE III SUBUNIT DELTA"/>
    <property type="match status" value="1"/>
</dbReference>
<evidence type="ECO:0000313" key="1">
    <source>
        <dbReference type="EMBL" id="KKU26072.1"/>
    </source>
</evidence>
<keyword evidence="1" id="KW-0808">Transferase</keyword>